<keyword evidence="6" id="KW-1185">Reference proteome</keyword>
<reference evidence="5 6" key="1">
    <citation type="journal article" date="2021" name="Nat. Commun.">
        <title>Incipient diploidization of the medicinal plant Perilla within 10,000 years.</title>
        <authorList>
            <person name="Zhang Y."/>
            <person name="Shen Q."/>
            <person name="Leng L."/>
            <person name="Zhang D."/>
            <person name="Chen S."/>
            <person name="Shi Y."/>
            <person name="Ning Z."/>
            <person name="Chen S."/>
        </authorList>
    </citation>
    <scope>NUCLEOTIDE SEQUENCE [LARGE SCALE GENOMIC DNA]</scope>
    <source>
        <strain evidence="6">cv. PC099</strain>
    </source>
</reference>
<evidence type="ECO:0000256" key="1">
    <source>
        <dbReference type="PROSITE-ProRule" id="PRU00325"/>
    </source>
</evidence>
<feature type="domain" description="SWIM-type" evidence="4">
    <location>
        <begin position="60"/>
        <end position="96"/>
    </location>
</feature>
<evidence type="ECO:0000313" key="6">
    <source>
        <dbReference type="Proteomes" id="UP001190926"/>
    </source>
</evidence>
<keyword evidence="1 2" id="KW-0863">Zinc-finger</keyword>
<keyword evidence="2" id="KW-0862">Zinc</keyword>
<protein>
    <recommendedName>
        <fullName evidence="2">Protein FAR1-RELATED SEQUENCE</fullName>
    </recommendedName>
</protein>
<dbReference type="Proteomes" id="UP001190926">
    <property type="component" value="Unassembled WGS sequence"/>
</dbReference>
<feature type="compositionally biased region" description="Basic and acidic residues" evidence="3">
    <location>
        <begin position="215"/>
        <end position="229"/>
    </location>
</feature>
<evidence type="ECO:0000313" key="5">
    <source>
        <dbReference type="EMBL" id="KAH6838145.1"/>
    </source>
</evidence>
<dbReference type="GO" id="GO:0005634">
    <property type="term" value="C:nucleus"/>
    <property type="evidence" value="ECO:0007669"/>
    <property type="project" value="UniProtKB-SubCell"/>
</dbReference>
<proteinExistence type="inferred from homology"/>
<sequence>MAIGKKIHKEFHADFESKNKMRRCLTEYKWEAQFQEVGIEKYNVLKTKIINNFYRRDYIYVVEYRRNGEYLECNCRNFEFKGLLCYHIFEVMRTLRLKSVNERYILRRWRKDVLRKCSSIFFSGGYPHMTDEYKRYQELEKFFRVTADLVIGDGEKTEFAKSTIDAMNKAIENWDKVPANNADEQRSSQVSRKRSSQVNENMPILNPQITKTKGRPTEKRIRSCLERGSHRGRGRMTTVAGRGRGSRVAPS</sequence>
<comment type="similarity">
    <text evidence="2">Belongs to the FHY3/FAR1 family.</text>
</comment>
<evidence type="ECO:0000256" key="2">
    <source>
        <dbReference type="RuleBase" id="RU367018"/>
    </source>
</evidence>
<dbReference type="PANTHER" id="PTHR31669:SF283">
    <property type="entry name" value="PROTEIN FAR1-RELATED SEQUENCE"/>
    <property type="match status" value="1"/>
</dbReference>
<dbReference type="GO" id="GO:0008270">
    <property type="term" value="F:zinc ion binding"/>
    <property type="evidence" value="ECO:0007669"/>
    <property type="project" value="UniProtKB-UniRule"/>
</dbReference>
<name>A0AAD4JQF4_PERFH</name>
<evidence type="ECO:0000259" key="4">
    <source>
        <dbReference type="PROSITE" id="PS50966"/>
    </source>
</evidence>
<evidence type="ECO:0000256" key="3">
    <source>
        <dbReference type="SAM" id="MobiDB-lite"/>
    </source>
</evidence>
<dbReference type="PROSITE" id="PS50966">
    <property type="entry name" value="ZF_SWIM"/>
    <property type="match status" value="1"/>
</dbReference>
<dbReference type="InterPro" id="IPR007527">
    <property type="entry name" value="Znf_SWIM"/>
</dbReference>
<feature type="region of interest" description="Disordered" evidence="3">
    <location>
        <begin position="175"/>
        <end position="251"/>
    </location>
</feature>
<comment type="subcellular location">
    <subcellularLocation>
        <location evidence="2">Nucleus</location>
    </subcellularLocation>
</comment>
<organism evidence="5 6">
    <name type="scientific">Perilla frutescens var. hirtella</name>
    <name type="common">Perilla citriodora</name>
    <name type="synonym">Perilla setoyensis</name>
    <dbReference type="NCBI Taxonomy" id="608512"/>
    <lineage>
        <taxon>Eukaryota</taxon>
        <taxon>Viridiplantae</taxon>
        <taxon>Streptophyta</taxon>
        <taxon>Embryophyta</taxon>
        <taxon>Tracheophyta</taxon>
        <taxon>Spermatophyta</taxon>
        <taxon>Magnoliopsida</taxon>
        <taxon>eudicotyledons</taxon>
        <taxon>Gunneridae</taxon>
        <taxon>Pentapetalae</taxon>
        <taxon>asterids</taxon>
        <taxon>lamiids</taxon>
        <taxon>Lamiales</taxon>
        <taxon>Lamiaceae</taxon>
        <taxon>Nepetoideae</taxon>
        <taxon>Elsholtzieae</taxon>
        <taxon>Perilla</taxon>
    </lineage>
</organism>
<dbReference type="EMBL" id="SDAM02000001">
    <property type="protein sequence ID" value="KAH6838145.1"/>
    <property type="molecule type" value="Genomic_DNA"/>
</dbReference>
<dbReference type="AlphaFoldDB" id="A0AAD4JQF4"/>
<keyword evidence="2" id="KW-0539">Nucleus</keyword>
<dbReference type="GO" id="GO:0006355">
    <property type="term" value="P:regulation of DNA-templated transcription"/>
    <property type="evidence" value="ECO:0007669"/>
    <property type="project" value="UniProtKB-UniRule"/>
</dbReference>
<gene>
    <name evidence="5" type="ORF">C2S53_001236</name>
</gene>
<dbReference type="PANTHER" id="PTHR31669">
    <property type="entry name" value="PROTEIN FAR1-RELATED SEQUENCE 10-RELATED"/>
    <property type="match status" value="1"/>
</dbReference>
<comment type="function">
    <text evidence="2">Putative transcription activator involved in regulating light control of development.</text>
</comment>
<comment type="caution">
    <text evidence="5">The sequence shown here is derived from an EMBL/GenBank/DDBJ whole genome shotgun (WGS) entry which is preliminary data.</text>
</comment>
<dbReference type="Pfam" id="PF04434">
    <property type="entry name" value="SWIM"/>
    <property type="match status" value="1"/>
</dbReference>
<accession>A0AAD4JQF4</accession>
<keyword evidence="2" id="KW-0479">Metal-binding</keyword>
<dbReference type="InterPro" id="IPR031052">
    <property type="entry name" value="FHY3/FAR1"/>
</dbReference>